<accession>A0A5B2VB49</accession>
<gene>
    <name evidence="3" type="ORF">F0L46_17645</name>
</gene>
<feature type="domain" description="ORC1/DEAH AAA+ ATPase" evidence="2">
    <location>
        <begin position="88"/>
        <end position="238"/>
    </location>
</feature>
<evidence type="ECO:0000256" key="1">
    <source>
        <dbReference type="SAM" id="MobiDB-lite"/>
    </source>
</evidence>
<dbReference type="OrthoDB" id="5288220at2"/>
<name>A0A5B2VB49_9HYPH</name>
<feature type="region of interest" description="Disordered" evidence="1">
    <location>
        <begin position="1"/>
        <end position="21"/>
    </location>
</feature>
<dbReference type="InterPro" id="IPR049945">
    <property type="entry name" value="AAA_22"/>
</dbReference>
<dbReference type="GO" id="GO:0016887">
    <property type="term" value="F:ATP hydrolysis activity"/>
    <property type="evidence" value="ECO:0007669"/>
    <property type="project" value="InterPro"/>
</dbReference>
<dbReference type="InterPro" id="IPR027417">
    <property type="entry name" value="P-loop_NTPase"/>
</dbReference>
<dbReference type="Proteomes" id="UP000323142">
    <property type="component" value="Unassembled WGS sequence"/>
</dbReference>
<proteinExistence type="predicted"/>
<dbReference type="Pfam" id="PF13401">
    <property type="entry name" value="AAA_22"/>
    <property type="match status" value="1"/>
</dbReference>
<comment type="caution">
    <text evidence="3">The sequence shown here is derived from an EMBL/GenBank/DDBJ whole genome shotgun (WGS) entry which is preliminary data.</text>
</comment>
<protein>
    <submittedName>
        <fullName evidence="3">AAA family ATPase</fullName>
    </submittedName>
</protein>
<evidence type="ECO:0000259" key="2">
    <source>
        <dbReference type="Pfam" id="PF13401"/>
    </source>
</evidence>
<dbReference type="SUPFAM" id="SSF52540">
    <property type="entry name" value="P-loop containing nucleoside triphosphate hydrolases"/>
    <property type="match status" value="1"/>
</dbReference>
<organism evidence="3 4">
    <name type="scientific">Salinarimonas soli</name>
    <dbReference type="NCBI Taxonomy" id="1638099"/>
    <lineage>
        <taxon>Bacteria</taxon>
        <taxon>Pseudomonadati</taxon>
        <taxon>Pseudomonadota</taxon>
        <taxon>Alphaproteobacteria</taxon>
        <taxon>Hyphomicrobiales</taxon>
        <taxon>Salinarimonadaceae</taxon>
        <taxon>Salinarimonas</taxon>
    </lineage>
</organism>
<evidence type="ECO:0000313" key="3">
    <source>
        <dbReference type="EMBL" id="KAA2235865.1"/>
    </source>
</evidence>
<evidence type="ECO:0000313" key="4">
    <source>
        <dbReference type="Proteomes" id="UP000323142"/>
    </source>
</evidence>
<keyword evidence="4" id="KW-1185">Reference proteome</keyword>
<sequence length="396" mass="44025">MTSHVQPPIPAASLPEEASPVREAPVRRARFSLAPDLVDLQRAAHRRQVANIRINTDVVTEARNRFDKLVKGLQADDYMYADEAEEAEARCMIVAAPSGAGKSHVLRRLREHSALVPFKDAFGTVRPLVAIKAPSPCTLRTLGLRLYEAMTGKTLPGSMKEHEVWVRVRAQIEAQLVSVVMIDEFHHAFMRRTDDERRSLVETLKNLVIPDPHDPLRPPGAEMRPVLLVLSGMPWMTKVIDRDFQLRRRGVLVPIKPLGASAKDIRKATKFLQLVEGKLGFPEPSGLDDIDMVRRMLKASNGYTGRMMALVKEAAFLAIQAGARRLDLKDHLAAVFEEIFQVGPKRNPFLVADISTCPKLPEAEFLKLTLLRGSALNEEEAAAGEVLAAANEEERP</sequence>
<reference evidence="3 4" key="2">
    <citation type="submission" date="2019-09" db="EMBL/GenBank/DDBJ databases">
        <authorList>
            <person name="Jin C."/>
        </authorList>
    </citation>
    <scope>NUCLEOTIDE SEQUENCE [LARGE SCALE GENOMIC DNA]</scope>
    <source>
        <strain evidence="3 4">BN140002</strain>
    </source>
</reference>
<dbReference type="EMBL" id="VUOA01000032">
    <property type="protein sequence ID" value="KAA2235865.1"/>
    <property type="molecule type" value="Genomic_DNA"/>
</dbReference>
<dbReference type="RefSeq" id="WP_149819949.1">
    <property type="nucleotide sequence ID" value="NZ_VUOA01000032.1"/>
</dbReference>
<reference evidence="3 4" key="1">
    <citation type="submission" date="2019-09" db="EMBL/GenBank/DDBJ databases">
        <title>Salinarimonas rosea gen. nov., sp. nov., a new member of the a-2 subgroup of the Proteobacteria.</title>
        <authorList>
            <person name="Liu J."/>
        </authorList>
    </citation>
    <scope>NUCLEOTIDE SEQUENCE [LARGE SCALE GENOMIC DNA]</scope>
    <source>
        <strain evidence="3 4">BN140002</strain>
    </source>
</reference>
<dbReference type="AlphaFoldDB" id="A0A5B2VB49"/>